<feature type="compositionally biased region" description="Acidic residues" evidence="1">
    <location>
        <begin position="780"/>
        <end position="790"/>
    </location>
</feature>
<dbReference type="Proteomes" id="UP000483820">
    <property type="component" value="Chromosome II"/>
</dbReference>
<dbReference type="AlphaFoldDB" id="A0A6A5HEU0"/>
<feature type="region of interest" description="Disordered" evidence="1">
    <location>
        <begin position="673"/>
        <end position="695"/>
    </location>
</feature>
<accession>A0A6A5HEU0</accession>
<dbReference type="PANTHER" id="PTHR48125:SF12">
    <property type="entry name" value="AT HOOK TRANSCRIPTION FACTOR FAMILY-RELATED"/>
    <property type="match status" value="1"/>
</dbReference>
<dbReference type="PANTHER" id="PTHR48125">
    <property type="entry name" value="LP07818P1"/>
    <property type="match status" value="1"/>
</dbReference>
<protein>
    <recommendedName>
        <fullName evidence="2">Domain of unknown function DB domain-containing protein</fullName>
    </recommendedName>
</protein>
<dbReference type="EMBL" id="WUAV01000002">
    <property type="protein sequence ID" value="KAF1765639.1"/>
    <property type="molecule type" value="Genomic_DNA"/>
</dbReference>
<comment type="caution">
    <text evidence="3">The sequence shown here is derived from an EMBL/GenBank/DDBJ whole genome shotgun (WGS) entry which is preliminary data.</text>
</comment>
<evidence type="ECO:0000313" key="3">
    <source>
        <dbReference type="EMBL" id="KAF1765639.1"/>
    </source>
</evidence>
<evidence type="ECO:0000313" key="4">
    <source>
        <dbReference type="Proteomes" id="UP000483820"/>
    </source>
</evidence>
<dbReference type="Pfam" id="PF01682">
    <property type="entry name" value="DB"/>
    <property type="match status" value="1"/>
</dbReference>
<sequence>MDNVIHSPLDNKRIYTKDNFYINAIRPKEKEAILYESMLIDGKGSINDIDAFFVTAPPARTTLAPKRIGDNELPDFVQVSEGSVKEDEQMVKERPQRNDLKLVRLPPQPTSTVAPFKHNSPVRRQLIDSPPHPPPLPQLLQPSPVRFPAQPWQIPPLHSQQQSTPNPLTQFFQPIQQPPSLIPPNPFFPQQTPPPAWTPPPLLQPNPIPQPPTRNDTFDPYIPIPVGQPPYQFQQNIQQAPPALESHRQPLRPHGFARTFGQQPIPLPSSAAIDTAFNQAKEREFSIFPPNQIQKKPTPPIDYSVDSVAVVTKDQRPPPFVRSIPEKTSEQLRNFVKVHPHVMNNLQKPLIYRGKEMVIPKMFNFTNIPPSAPPSPRFPQQPPPPQPPQPTTPQFPPQPVSVLAPQPTQQSTYVPLMNPNQKLDLCCRKQRIGPLCQNLCNYDTFNDKTLVAAFLTNQCPGPQLGQAYDCASSKADHSPCCERAGLVSFQGGKSVVSKSSLDCDFSEDCCWATTREEEQWEIQSADELDLNEFRKIFLTGKSRPPPSGNYAIRVENKKKSSLISCAVCSSTGQTTVKFRHWQSANAMLKICWQLAGDGSPTTENCQVARHSKQSKLNTYKFRDIDKNKNFRLVFIVENADAEMDSGTEATIIVDRISVDYDSCDHAPTHEVEGNVTKKKTRHSKTRQKARSSVTLEKLAQKDQKMKENLKKQEDKQAYLKNVDQQIAKVVDEVNAKQAAAAAASSSAKTIVPASPKTPVDPLTDLLGSEFVDFLDPNYESNDEEENDESDFDTKDSKTASTTASAPKSSTQTPLKSGTVGKPPVKRVETSKKSIDTNGQIIHKTLKPVEHLPIRPIVSTESVVKFLPKGKPMQVTPQNGVFSLPSQQNQQIPLGIPSTCSTAGGCLFEKDFCGWTTPAGITNKFHLKKVHVSSFAEATVPIGEISVMEAETKMTQAHTIIFDALEFAMGTRLIGCCLADGQLTCPFSTPSEQTGVIWTFSKFECPINTSKIAFICENFGLAESICAVDNIRIHTSTDVFFLEACQKDKLHRS</sequence>
<dbReference type="KEGG" id="crq:GCK72_005592"/>
<feature type="region of interest" description="Disordered" evidence="1">
    <location>
        <begin position="368"/>
        <end position="405"/>
    </location>
</feature>
<feature type="region of interest" description="Disordered" evidence="1">
    <location>
        <begin position="742"/>
        <end position="762"/>
    </location>
</feature>
<feature type="domain" description="Domain of unknown function DB" evidence="2">
    <location>
        <begin position="426"/>
        <end position="487"/>
    </location>
</feature>
<feature type="compositionally biased region" description="Basic residues" evidence="1">
    <location>
        <begin position="676"/>
        <end position="689"/>
    </location>
</feature>
<gene>
    <name evidence="3" type="ORF">GCK72_005592</name>
</gene>
<name>A0A6A5HEU0_CAERE</name>
<feature type="region of interest" description="Disordered" evidence="1">
    <location>
        <begin position="775"/>
        <end position="831"/>
    </location>
</feature>
<dbReference type="CTD" id="9822186"/>
<feature type="compositionally biased region" description="Low complexity" evidence="1">
    <location>
        <begin position="798"/>
        <end position="812"/>
    </location>
</feature>
<organism evidence="3 4">
    <name type="scientific">Caenorhabditis remanei</name>
    <name type="common">Caenorhabditis vulgaris</name>
    <dbReference type="NCBI Taxonomy" id="31234"/>
    <lineage>
        <taxon>Eukaryota</taxon>
        <taxon>Metazoa</taxon>
        <taxon>Ecdysozoa</taxon>
        <taxon>Nematoda</taxon>
        <taxon>Chromadorea</taxon>
        <taxon>Rhabditida</taxon>
        <taxon>Rhabditina</taxon>
        <taxon>Rhabditomorpha</taxon>
        <taxon>Rhabditoidea</taxon>
        <taxon>Rhabditidae</taxon>
        <taxon>Peloderinae</taxon>
        <taxon>Caenorhabditis</taxon>
    </lineage>
</organism>
<proteinExistence type="predicted"/>
<dbReference type="GeneID" id="9822186"/>
<reference evidence="3 4" key="1">
    <citation type="submission" date="2019-12" db="EMBL/GenBank/DDBJ databases">
        <title>Chromosome-level assembly of the Caenorhabditis remanei genome.</title>
        <authorList>
            <person name="Teterina A.A."/>
            <person name="Willis J.H."/>
            <person name="Phillips P.C."/>
        </authorList>
    </citation>
    <scope>NUCLEOTIDE SEQUENCE [LARGE SCALE GENOMIC DNA]</scope>
    <source>
        <strain evidence="3 4">PX506</strain>
        <tissue evidence="3">Whole organism</tissue>
    </source>
</reference>
<evidence type="ECO:0000256" key="1">
    <source>
        <dbReference type="SAM" id="MobiDB-lite"/>
    </source>
</evidence>
<dbReference type="RefSeq" id="XP_053589445.1">
    <property type="nucleotide sequence ID" value="XM_053725251.1"/>
</dbReference>
<dbReference type="InterPro" id="IPR002602">
    <property type="entry name" value="DB"/>
</dbReference>
<feature type="compositionally biased region" description="Pro residues" evidence="1">
    <location>
        <begin position="370"/>
        <end position="399"/>
    </location>
</feature>
<evidence type="ECO:0000259" key="2">
    <source>
        <dbReference type="Pfam" id="PF01682"/>
    </source>
</evidence>